<accession>A0AAV8XCN2</accession>
<protein>
    <recommendedName>
        <fullName evidence="3">CCDC174 alpha/beta GRSR domain-containing protein</fullName>
    </recommendedName>
</protein>
<feature type="region of interest" description="Disordered" evidence="2">
    <location>
        <begin position="190"/>
        <end position="214"/>
    </location>
</feature>
<evidence type="ECO:0000259" key="3">
    <source>
        <dbReference type="Pfam" id="PF25449"/>
    </source>
</evidence>
<feature type="region of interest" description="Disordered" evidence="2">
    <location>
        <begin position="115"/>
        <end position="154"/>
    </location>
</feature>
<keyword evidence="1" id="KW-0175">Coiled coil</keyword>
<comment type="caution">
    <text evidence="4">The sequence shown here is derived from an EMBL/GenBank/DDBJ whole genome shotgun (WGS) entry which is preliminary data.</text>
</comment>
<name>A0AAV8XCN2_9CUCU</name>
<evidence type="ECO:0000256" key="1">
    <source>
        <dbReference type="ARBA" id="ARBA00023054"/>
    </source>
</evidence>
<dbReference type="AlphaFoldDB" id="A0AAV8XCN2"/>
<feature type="region of interest" description="Disordered" evidence="2">
    <location>
        <begin position="291"/>
        <end position="317"/>
    </location>
</feature>
<dbReference type="Proteomes" id="UP001162162">
    <property type="component" value="Unassembled WGS sequence"/>
</dbReference>
<feature type="compositionally biased region" description="Basic and acidic residues" evidence="2">
    <location>
        <begin position="138"/>
        <end position="147"/>
    </location>
</feature>
<dbReference type="EMBL" id="JAPWTK010000768">
    <property type="protein sequence ID" value="KAJ8936226.1"/>
    <property type="molecule type" value="Genomic_DNA"/>
</dbReference>
<dbReference type="GO" id="GO:0005634">
    <property type="term" value="C:nucleus"/>
    <property type="evidence" value="ECO:0007669"/>
    <property type="project" value="TreeGrafter"/>
</dbReference>
<proteinExistence type="predicted"/>
<gene>
    <name evidence="4" type="ORF">NQ318_009359</name>
</gene>
<dbReference type="Pfam" id="PF25449">
    <property type="entry name" value="CCDC174_GRSR"/>
    <property type="match status" value="1"/>
</dbReference>
<dbReference type="PANTHER" id="PTHR15885:SF1">
    <property type="entry name" value="COILED-COIL DOMAIN-CONTAINING PROTEIN 174"/>
    <property type="match status" value="1"/>
</dbReference>
<dbReference type="InterPro" id="IPR057464">
    <property type="entry name" value="CCDC174_GRSR"/>
</dbReference>
<evidence type="ECO:0000313" key="4">
    <source>
        <dbReference type="EMBL" id="KAJ8936226.1"/>
    </source>
</evidence>
<keyword evidence="5" id="KW-1185">Reference proteome</keyword>
<dbReference type="PANTHER" id="PTHR15885">
    <property type="entry name" value="COILED-COIL DOMAIN-CONTAINING PROTEIN 174"/>
    <property type="match status" value="1"/>
</dbReference>
<feature type="compositionally biased region" description="Basic and acidic residues" evidence="2">
    <location>
        <begin position="115"/>
        <end position="126"/>
    </location>
</feature>
<feature type="compositionally biased region" description="Basic residues" evidence="2">
    <location>
        <begin position="291"/>
        <end position="301"/>
    </location>
</feature>
<evidence type="ECO:0000313" key="5">
    <source>
        <dbReference type="Proteomes" id="UP001162162"/>
    </source>
</evidence>
<feature type="compositionally biased region" description="Basic and acidic residues" evidence="2">
    <location>
        <begin position="306"/>
        <end position="317"/>
    </location>
</feature>
<organism evidence="4 5">
    <name type="scientific">Aromia moschata</name>
    <dbReference type="NCBI Taxonomy" id="1265417"/>
    <lineage>
        <taxon>Eukaryota</taxon>
        <taxon>Metazoa</taxon>
        <taxon>Ecdysozoa</taxon>
        <taxon>Arthropoda</taxon>
        <taxon>Hexapoda</taxon>
        <taxon>Insecta</taxon>
        <taxon>Pterygota</taxon>
        <taxon>Neoptera</taxon>
        <taxon>Endopterygota</taxon>
        <taxon>Coleoptera</taxon>
        <taxon>Polyphaga</taxon>
        <taxon>Cucujiformia</taxon>
        <taxon>Chrysomeloidea</taxon>
        <taxon>Cerambycidae</taxon>
        <taxon>Cerambycinae</taxon>
        <taxon>Callichromatini</taxon>
        <taxon>Aromia</taxon>
    </lineage>
</organism>
<evidence type="ECO:0000256" key="2">
    <source>
        <dbReference type="SAM" id="MobiDB-lite"/>
    </source>
</evidence>
<reference evidence="4" key="1">
    <citation type="journal article" date="2023" name="Insect Mol. Biol.">
        <title>Genome sequencing provides insights into the evolution of gene families encoding plant cell wall-degrading enzymes in longhorned beetles.</title>
        <authorList>
            <person name="Shin N.R."/>
            <person name="Okamura Y."/>
            <person name="Kirsch R."/>
            <person name="Pauchet Y."/>
        </authorList>
    </citation>
    <scope>NUCLEOTIDE SEQUENCE</scope>
    <source>
        <strain evidence="4">AMC_N1</strain>
    </source>
</reference>
<sequence length="317" mass="37696">MSTYEISKSSLLSLKAEILRKQQELIKAKADNDLKIKVIKKNTPLEIKNKGLEARQIKDLEEEDEDLLKKIEILIYIFRVDYMDCLGRTRKCLQKDLAYLMSKDDELKKTVEAKAKSEQVNEEAKGIHNVRNVSQESDESKNKHPQESELLSSDMRRELLRQQWEKEEEELRDKSDIHYQDILFGVVEVTPETEISEEEKQKHEEEKSKQEEREKLLERARKTHIRPWDIGKEGVKEHYEMSQEEWVEKKRNERPEEFAPPTLYRKEFRSTVTNVAVEDVDKSLKFTTKKLKNKRKLKRASNKLTSRIDDDKKKCKY</sequence>
<feature type="compositionally biased region" description="Basic and acidic residues" evidence="2">
    <location>
        <begin position="198"/>
        <end position="214"/>
    </location>
</feature>
<dbReference type="InterPro" id="IPR025066">
    <property type="entry name" value="CCDC174-like"/>
</dbReference>
<feature type="domain" description="CCDC174 alpha/beta GRSR" evidence="3">
    <location>
        <begin position="80"/>
        <end position="108"/>
    </location>
</feature>